<accession>A0A8S9IID9</accession>
<dbReference type="Proteomes" id="UP000712281">
    <property type="component" value="Unassembled WGS sequence"/>
</dbReference>
<dbReference type="AlphaFoldDB" id="A0A8S9IID9"/>
<organism evidence="1 2">
    <name type="scientific">Brassica cretica</name>
    <name type="common">Mustard</name>
    <dbReference type="NCBI Taxonomy" id="69181"/>
    <lineage>
        <taxon>Eukaryota</taxon>
        <taxon>Viridiplantae</taxon>
        <taxon>Streptophyta</taxon>
        <taxon>Embryophyta</taxon>
        <taxon>Tracheophyta</taxon>
        <taxon>Spermatophyta</taxon>
        <taxon>Magnoliopsida</taxon>
        <taxon>eudicotyledons</taxon>
        <taxon>Gunneridae</taxon>
        <taxon>Pentapetalae</taxon>
        <taxon>rosids</taxon>
        <taxon>malvids</taxon>
        <taxon>Brassicales</taxon>
        <taxon>Brassicaceae</taxon>
        <taxon>Brassiceae</taxon>
        <taxon>Brassica</taxon>
    </lineage>
</organism>
<evidence type="ECO:0000313" key="2">
    <source>
        <dbReference type="Proteomes" id="UP000712281"/>
    </source>
</evidence>
<reference evidence="1" key="1">
    <citation type="submission" date="2019-12" db="EMBL/GenBank/DDBJ databases">
        <title>Genome sequencing and annotation of Brassica cretica.</title>
        <authorList>
            <person name="Studholme D.J."/>
            <person name="Sarris P.F."/>
        </authorList>
    </citation>
    <scope>NUCLEOTIDE SEQUENCE</scope>
    <source>
        <strain evidence="1">PFS-001/15</strain>
        <tissue evidence="1">Leaf</tissue>
    </source>
</reference>
<evidence type="ECO:0000313" key="1">
    <source>
        <dbReference type="EMBL" id="KAF2569509.1"/>
    </source>
</evidence>
<protein>
    <submittedName>
        <fullName evidence="1">Uncharacterized protein</fullName>
    </submittedName>
</protein>
<gene>
    <name evidence="1" type="ORF">F2Q68_00025896</name>
</gene>
<sequence length="55" mass="6279">MPLSVTDAARAHVGGNLARILEARHYETFSARSFSFKLIDKKRDSMLFLNELRVV</sequence>
<name>A0A8S9IID9_BRACR</name>
<proteinExistence type="predicted"/>
<comment type="caution">
    <text evidence="1">The sequence shown here is derived from an EMBL/GenBank/DDBJ whole genome shotgun (WGS) entry which is preliminary data.</text>
</comment>
<dbReference type="EMBL" id="QGKW02001911">
    <property type="protein sequence ID" value="KAF2569509.1"/>
    <property type="molecule type" value="Genomic_DNA"/>
</dbReference>